<evidence type="ECO:0000256" key="1">
    <source>
        <dbReference type="SAM" id="Phobius"/>
    </source>
</evidence>
<feature type="transmembrane region" description="Helical" evidence="1">
    <location>
        <begin position="241"/>
        <end position="259"/>
    </location>
</feature>
<feature type="transmembrane region" description="Helical" evidence="1">
    <location>
        <begin position="12"/>
        <end position="28"/>
    </location>
</feature>
<keyword evidence="1" id="KW-0812">Transmembrane</keyword>
<proteinExistence type="predicted"/>
<gene>
    <name evidence="2" type="ORF">A3F00_02725</name>
</gene>
<evidence type="ECO:0000313" key="2">
    <source>
        <dbReference type="EMBL" id="OGE39350.1"/>
    </source>
</evidence>
<organism evidence="2 3">
    <name type="scientific">Candidatus Daviesbacteria bacterium RIFCSPHIGHO2_12_FULL_37_11</name>
    <dbReference type="NCBI Taxonomy" id="1797777"/>
    <lineage>
        <taxon>Bacteria</taxon>
        <taxon>Candidatus Daviesiibacteriota</taxon>
    </lineage>
</organism>
<name>A0A1F5KEW7_9BACT</name>
<dbReference type="AlphaFoldDB" id="A0A1F5KEW7"/>
<feature type="transmembrane region" description="Helical" evidence="1">
    <location>
        <begin position="209"/>
        <end position="229"/>
    </location>
</feature>
<sequence>MDFGLNKRQKIIIASVILTFGLVSTQLVDFNLRFKFLTGLTILAYFISLWALWEGINFLKAAVLLILPTLFVLGLASFYFLLPVRWLTRLPVALIFGLSFYSLLLSQNVFNVASIRTIPLYRAASTAAFLFTLITAFFLFNVIHAFNLLFIWNGLLVFSLGFLLVMQILWSIDMKDRLDIAVIVQSMILSLSLTELSIALSFWPMVTTMWSLTLASVMYVLIGLSSQILRDRVNRRAAVEYLSIGAVIFIVAFLTTSWSG</sequence>
<evidence type="ECO:0000313" key="3">
    <source>
        <dbReference type="Proteomes" id="UP000176527"/>
    </source>
</evidence>
<feature type="transmembrane region" description="Helical" evidence="1">
    <location>
        <begin position="182"/>
        <end position="203"/>
    </location>
</feature>
<feature type="transmembrane region" description="Helical" evidence="1">
    <location>
        <begin position="62"/>
        <end position="82"/>
    </location>
</feature>
<accession>A0A1F5KEW7</accession>
<feature type="transmembrane region" description="Helical" evidence="1">
    <location>
        <begin position="34"/>
        <end position="53"/>
    </location>
</feature>
<dbReference type="EMBL" id="MFDE01000002">
    <property type="protein sequence ID" value="OGE39350.1"/>
    <property type="molecule type" value="Genomic_DNA"/>
</dbReference>
<feature type="transmembrane region" description="Helical" evidence="1">
    <location>
        <begin position="120"/>
        <end position="143"/>
    </location>
</feature>
<keyword evidence="1" id="KW-1133">Transmembrane helix</keyword>
<feature type="transmembrane region" description="Helical" evidence="1">
    <location>
        <begin position="149"/>
        <end position="170"/>
    </location>
</feature>
<dbReference type="Proteomes" id="UP000176527">
    <property type="component" value="Unassembled WGS sequence"/>
</dbReference>
<feature type="transmembrane region" description="Helical" evidence="1">
    <location>
        <begin position="94"/>
        <end position="113"/>
    </location>
</feature>
<reference evidence="2 3" key="1">
    <citation type="journal article" date="2016" name="Nat. Commun.">
        <title>Thousands of microbial genomes shed light on interconnected biogeochemical processes in an aquifer system.</title>
        <authorList>
            <person name="Anantharaman K."/>
            <person name="Brown C.T."/>
            <person name="Hug L.A."/>
            <person name="Sharon I."/>
            <person name="Castelle C.J."/>
            <person name="Probst A.J."/>
            <person name="Thomas B.C."/>
            <person name="Singh A."/>
            <person name="Wilkins M.J."/>
            <person name="Karaoz U."/>
            <person name="Brodie E.L."/>
            <person name="Williams K.H."/>
            <person name="Hubbard S.S."/>
            <person name="Banfield J.F."/>
        </authorList>
    </citation>
    <scope>NUCLEOTIDE SEQUENCE [LARGE SCALE GENOMIC DNA]</scope>
</reference>
<comment type="caution">
    <text evidence="2">The sequence shown here is derived from an EMBL/GenBank/DDBJ whole genome shotgun (WGS) entry which is preliminary data.</text>
</comment>
<protein>
    <submittedName>
        <fullName evidence="2">Uncharacterized protein</fullName>
    </submittedName>
</protein>
<keyword evidence="1" id="KW-0472">Membrane</keyword>